<evidence type="ECO:0000256" key="3">
    <source>
        <dbReference type="ARBA" id="ARBA00022676"/>
    </source>
</evidence>
<evidence type="ECO:0000256" key="6">
    <source>
        <dbReference type="ARBA" id="ARBA00022989"/>
    </source>
</evidence>
<dbReference type="InterPro" id="IPR050271">
    <property type="entry name" value="UDP-glycosyltransferase"/>
</dbReference>
<sequence length="169" mass="19357">MQYLKQSDFDILLTDPVSVCGTIVANYFSVPFVLFMRGLPCSLHYRASQCPNPQSYIPRLFTENSDYMSFSQKLKNVWVDFLELFYCDSFYAEAVSFATEILQRKVTILDLLNSASILLLRFDFVLEYPRPVMPNMVFIGGINCAGRKALSEVCPPVCSPSSWHWYTVT</sequence>
<evidence type="ECO:0000313" key="7">
    <source>
        <dbReference type="Ensembl" id="ENSCPRP00005007887.1"/>
    </source>
</evidence>
<proteinExistence type="inferred from homology"/>
<evidence type="ECO:0000256" key="4">
    <source>
        <dbReference type="ARBA" id="ARBA00022679"/>
    </source>
</evidence>
<keyword evidence="8" id="KW-1185">Reference proteome</keyword>
<reference evidence="7" key="1">
    <citation type="submission" date="2025-08" db="UniProtKB">
        <authorList>
            <consortium name="Ensembl"/>
        </authorList>
    </citation>
    <scope>IDENTIFICATION</scope>
</reference>
<evidence type="ECO:0000256" key="5">
    <source>
        <dbReference type="ARBA" id="ARBA00022692"/>
    </source>
</evidence>
<dbReference type="SUPFAM" id="SSF53756">
    <property type="entry name" value="UDP-Glycosyltransferase/glycogen phosphorylase"/>
    <property type="match status" value="1"/>
</dbReference>
<reference evidence="7" key="2">
    <citation type="submission" date="2025-09" db="UniProtKB">
        <authorList>
            <consortium name="Ensembl"/>
        </authorList>
    </citation>
    <scope>IDENTIFICATION</scope>
</reference>
<keyword evidence="4" id="KW-0808">Transferase</keyword>
<dbReference type="AlphaFoldDB" id="A0A7M4FUA9"/>
<evidence type="ECO:0000256" key="1">
    <source>
        <dbReference type="ARBA" id="ARBA00004167"/>
    </source>
</evidence>
<dbReference type="Proteomes" id="UP000594220">
    <property type="component" value="Unplaced"/>
</dbReference>
<keyword evidence="5" id="KW-0812">Transmembrane</keyword>
<keyword evidence="3" id="KW-0328">Glycosyltransferase</keyword>
<dbReference type="PANTHER" id="PTHR48043">
    <property type="entry name" value="EG:EG0003.4 PROTEIN-RELATED"/>
    <property type="match status" value="1"/>
</dbReference>
<comment type="subcellular location">
    <subcellularLocation>
        <location evidence="1">Membrane</location>
        <topology evidence="1">Single-pass membrane protein</topology>
    </subcellularLocation>
</comment>
<dbReference type="OMA" id="SISPWHT"/>
<keyword evidence="6" id="KW-0472">Membrane</keyword>
<dbReference type="GO" id="GO:0016020">
    <property type="term" value="C:membrane"/>
    <property type="evidence" value="ECO:0007669"/>
    <property type="project" value="UniProtKB-SubCell"/>
</dbReference>
<dbReference type="GeneTree" id="ENSGT00940000159677"/>
<protein>
    <submittedName>
        <fullName evidence="7">Uncharacterized protein</fullName>
    </submittedName>
</protein>
<dbReference type="Pfam" id="PF00201">
    <property type="entry name" value="UDPGT"/>
    <property type="match status" value="1"/>
</dbReference>
<organism evidence="7 8">
    <name type="scientific">Crocodylus porosus</name>
    <name type="common">Saltwater crocodile</name>
    <name type="synonym">Estuarine crocodile</name>
    <dbReference type="NCBI Taxonomy" id="8502"/>
    <lineage>
        <taxon>Eukaryota</taxon>
        <taxon>Metazoa</taxon>
        <taxon>Chordata</taxon>
        <taxon>Craniata</taxon>
        <taxon>Vertebrata</taxon>
        <taxon>Euteleostomi</taxon>
        <taxon>Archelosauria</taxon>
        <taxon>Archosauria</taxon>
        <taxon>Crocodylia</taxon>
        <taxon>Longirostres</taxon>
        <taxon>Crocodylidae</taxon>
        <taxon>Crocodylus</taxon>
    </lineage>
</organism>
<comment type="similarity">
    <text evidence="2">Belongs to the UDP-glycosyltransferase family.</text>
</comment>
<evidence type="ECO:0000313" key="8">
    <source>
        <dbReference type="Proteomes" id="UP000594220"/>
    </source>
</evidence>
<dbReference type="GO" id="GO:0008194">
    <property type="term" value="F:UDP-glycosyltransferase activity"/>
    <property type="evidence" value="ECO:0007669"/>
    <property type="project" value="InterPro"/>
</dbReference>
<dbReference type="Ensembl" id="ENSCPRT00005009264.1">
    <property type="protein sequence ID" value="ENSCPRP00005007887.1"/>
    <property type="gene ID" value="ENSCPRG00005005603.1"/>
</dbReference>
<dbReference type="InterPro" id="IPR002213">
    <property type="entry name" value="UDP_glucos_trans"/>
</dbReference>
<evidence type="ECO:0000256" key="2">
    <source>
        <dbReference type="ARBA" id="ARBA00009995"/>
    </source>
</evidence>
<dbReference type="PANTHER" id="PTHR48043:SF161">
    <property type="entry name" value="UDP GLUCURONOSYLTRANSFERASE FAMILY 1 MEMBER A1"/>
    <property type="match status" value="1"/>
</dbReference>
<keyword evidence="6" id="KW-1133">Transmembrane helix</keyword>
<name>A0A7M4FUA9_CROPO</name>
<accession>A0A7M4FUA9</accession>